<organism evidence="2 3">
    <name type="scientific">Caenorhabditis auriculariae</name>
    <dbReference type="NCBI Taxonomy" id="2777116"/>
    <lineage>
        <taxon>Eukaryota</taxon>
        <taxon>Metazoa</taxon>
        <taxon>Ecdysozoa</taxon>
        <taxon>Nematoda</taxon>
        <taxon>Chromadorea</taxon>
        <taxon>Rhabditida</taxon>
        <taxon>Rhabditina</taxon>
        <taxon>Rhabditomorpha</taxon>
        <taxon>Rhabditoidea</taxon>
        <taxon>Rhabditidae</taxon>
        <taxon>Peloderinae</taxon>
        <taxon>Caenorhabditis</taxon>
    </lineage>
</organism>
<dbReference type="AlphaFoldDB" id="A0A8S1GUY3"/>
<reference evidence="2" key="1">
    <citation type="submission" date="2020-10" db="EMBL/GenBank/DDBJ databases">
        <authorList>
            <person name="Kikuchi T."/>
        </authorList>
    </citation>
    <scope>NUCLEOTIDE SEQUENCE</scope>
    <source>
        <strain evidence="2">NKZ352</strain>
    </source>
</reference>
<sequence>MALGTIVEEQTSLQPSTQNSSEQTEELSPMTVVEKVSKERNMERLKRMRIKGELPPVFPNSWFCVGESALLKKGDVQQIAALEVGRRVSEPLATAEIR</sequence>
<keyword evidence="3" id="KW-1185">Reference proteome</keyword>
<dbReference type="Proteomes" id="UP000835052">
    <property type="component" value="Unassembled WGS sequence"/>
</dbReference>
<dbReference type="EMBL" id="CAJGYM010000006">
    <property type="protein sequence ID" value="CAD6187145.1"/>
    <property type="molecule type" value="Genomic_DNA"/>
</dbReference>
<evidence type="ECO:0000313" key="3">
    <source>
        <dbReference type="Proteomes" id="UP000835052"/>
    </source>
</evidence>
<comment type="caution">
    <text evidence="2">The sequence shown here is derived from an EMBL/GenBank/DDBJ whole genome shotgun (WGS) entry which is preliminary data.</text>
</comment>
<protein>
    <submittedName>
        <fullName evidence="2">Uncharacterized protein</fullName>
    </submittedName>
</protein>
<accession>A0A8S1GUY3</accession>
<evidence type="ECO:0000256" key="1">
    <source>
        <dbReference type="SAM" id="MobiDB-lite"/>
    </source>
</evidence>
<dbReference type="OrthoDB" id="426882at2759"/>
<proteinExistence type="predicted"/>
<feature type="region of interest" description="Disordered" evidence="1">
    <location>
        <begin position="1"/>
        <end position="31"/>
    </location>
</feature>
<gene>
    <name evidence="2" type="ORF">CAUJ_LOCUS3064</name>
</gene>
<evidence type="ECO:0000313" key="2">
    <source>
        <dbReference type="EMBL" id="CAD6187145.1"/>
    </source>
</evidence>
<name>A0A8S1GUY3_9PELO</name>
<feature type="compositionally biased region" description="Polar residues" evidence="1">
    <location>
        <begin position="8"/>
        <end position="22"/>
    </location>
</feature>